<evidence type="ECO:0000256" key="1">
    <source>
        <dbReference type="SAM" id="MobiDB-lite"/>
    </source>
</evidence>
<feature type="compositionally biased region" description="Polar residues" evidence="1">
    <location>
        <begin position="253"/>
        <end position="269"/>
    </location>
</feature>
<dbReference type="EMBL" id="JARDXE010000017">
    <property type="protein sequence ID" value="MDE8648154.1"/>
    <property type="molecule type" value="Genomic_DNA"/>
</dbReference>
<feature type="compositionally biased region" description="Polar residues" evidence="1">
    <location>
        <begin position="118"/>
        <end position="128"/>
    </location>
</feature>
<reference evidence="2" key="1">
    <citation type="submission" date="2023-02" db="EMBL/GenBank/DDBJ databases">
        <title>A novel hydrolase synthesized by Rhodococcus erythropolis HQ is responsible for the detoxification of Zearalenone.</title>
        <authorList>
            <person name="Hu J."/>
            <person name="Xu J."/>
        </authorList>
    </citation>
    <scope>NUCLEOTIDE SEQUENCE</scope>
    <source>
        <strain evidence="2">HQ</strain>
    </source>
</reference>
<accession>A0AAW6LMC8</accession>
<gene>
    <name evidence="2" type="ORF">PXH69_24610</name>
</gene>
<dbReference type="RefSeq" id="WP_275232392.1">
    <property type="nucleotide sequence ID" value="NZ_JARDXE010000017.1"/>
</dbReference>
<sequence>MTVQDLAEIDVKFYLKYARELVDAGLWEVMDSSAMAEYLGISSTNSRQNLDKFSTESRQNLDKLPKLDWRLAEVIKKSKHFSDTDDIRGFRLKSWDSWNQPINKLVEAKKRGRKPKSETVNEVENTLTGDPDDASLKSSKSNTTAKAVVKNIFDGRAPAERESPTAVTQSITEALFTEWWTAYPRKVGKAAAKKAFEKALKKIEWPELHSAVIRFSADPNLPTDKNFIPHPSTWLNEGRWDDEPLPPRYSQPIKKSQTQRAQEILSQPNPAEINPPLPEKSFDSYLEEFGRGQLMIGAST</sequence>
<comment type="caution">
    <text evidence="2">The sequence shown here is derived from an EMBL/GenBank/DDBJ whole genome shotgun (WGS) entry which is preliminary data.</text>
</comment>
<name>A0AAW6LMC8_RHOSG</name>
<organism evidence="2 3">
    <name type="scientific">Rhodococcus qingshengii</name>
    <dbReference type="NCBI Taxonomy" id="334542"/>
    <lineage>
        <taxon>Bacteria</taxon>
        <taxon>Bacillati</taxon>
        <taxon>Actinomycetota</taxon>
        <taxon>Actinomycetes</taxon>
        <taxon>Mycobacteriales</taxon>
        <taxon>Nocardiaceae</taxon>
        <taxon>Rhodococcus</taxon>
        <taxon>Rhodococcus erythropolis group</taxon>
    </lineage>
</organism>
<proteinExistence type="predicted"/>
<dbReference type="AlphaFoldDB" id="A0AAW6LMC8"/>
<evidence type="ECO:0000313" key="3">
    <source>
        <dbReference type="Proteomes" id="UP001217325"/>
    </source>
</evidence>
<feature type="region of interest" description="Disordered" evidence="1">
    <location>
        <begin position="251"/>
        <end position="279"/>
    </location>
</feature>
<evidence type="ECO:0000313" key="2">
    <source>
        <dbReference type="EMBL" id="MDE8648154.1"/>
    </source>
</evidence>
<feature type="region of interest" description="Disordered" evidence="1">
    <location>
        <begin position="108"/>
        <end position="141"/>
    </location>
</feature>
<dbReference type="Proteomes" id="UP001217325">
    <property type="component" value="Unassembled WGS sequence"/>
</dbReference>
<protein>
    <submittedName>
        <fullName evidence="2">Uncharacterized protein</fullName>
    </submittedName>
</protein>